<dbReference type="RefSeq" id="WP_281456155.1">
    <property type="nucleotide sequence ID" value="NZ_JASAOF010000007.1"/>
</dbReference>
<accession>A0ABT6PPC4</accession>
<protein>
    <submittedName>
        <fullName evidence="1">Uncharacterized protein</fullName>
    </submittedName>
</protein>
<name>A0ABT6PPC4_9PSEU</name>
<dbReference type="Proteomes" id="UP001237595">
    <property type="component" value="Unassembled WGS sequence"/>
</dbReference>
<evidence type="ECO:0000313" key="2">
    <source>
        <dbReference type="Proteomes" id="UP001237595"/>
    </source>
</evidence>
<dbReference type="EMBL" id="JASAOF010000007">
    <property type="protein sequence ID" value="MDI2029851.1"/>
    <property type="molecule type" value="Genomic_DNA"/>
</dbReference>
<gene>
    <name evidence="1" type="ORF">QFW96_14565</name>
</gene>
<proteinExistence type="predicted"/>
<evidence type="ECO:0000313" key="1">
    <source>
        <dbReference type="EMBL" id="MDI2029851.1"/>
    </source>
</evidence>
<keyword evidence="2" id="KW-1185">Reference proteome</keyword>
<comment type="caution">
    <text evidence="1">The sequence shown here is derived from an EMBL/GenBank/DDBJ whole genome shotgun (WGS) entry which is preliminary data.</text>
</comment>
<organism evidence="1 2">
    <name type="scientific">Saccharopolyspora ipomoeae</name>
    <dbReference type="NCBI Taxonomy" id="3042027"/>
    <lineage>
        <taxon>Bacteria</taxon>
        <taxon>Bacillati</taxon>
        <taxon>Actinomycetota</taxon>
        <taxon>Actinomycetes</taxon>
        <taxon>Pseudonocardiales</taxon>
        <taxon>Pseudonocardiaceae</taxon>
        <taxon>Saccharopolyspora</taxon>
    </lineage>
</organism>
<sequence>MSSTNLIDTERAALDRAAQRQTTSALAEMLVEADRLGLPPLTWTISSGLSRTLAGHVPDVDPDPHATLRAWAAFCDLGMPKPHRAVGHCPHDEEVVISVEYDPDIQDPPQR</sequence>
<reference evidence="1 2" key="1">
    <citation type="submission" date="2023-04" db="EMBL/GenBank/DDBJ databases">
        <title>Draft genome sequence of Saccharopolyspora sp. TS4A08 isolated from sweet potato rhizospheric soil.</title>
        <authorList>
            <person name="Suksaard P."/>
            <person name="Duangmal K."/>
        </authorList>
    </citation>
    <scope>NUCLEOTIDE SEQUENCE [LARGE SCALE GENOMIC DNA]</scope>
    <source>
        <strain evidence="1 2">TS4A08</strain>
    </source>
</reference>